<dbReference type="AlphaFoldDB" id="A0A260ZJ03"/>
<dbReference type="EMBL" id="WUAV01000006">
    <property type="protein sequence ID" value="KAF1749425.1"/>
    <property type="molecule type" value="Genomic_DNA"/>
</dbReference>
<sequence>MCVESMDAVLDDYFEKIRLSSLKVTNFLCVNVGDHDFQQALESTQGFIDVLNEDYECPEYGVLPQLEGDDSKKKNNKKVSL</sequence>
<evidence type="ECO:0000313" key="5">
    <source>
        <dbReference type="Proteomes" id="UP000483820"/>
    </source>
</evidence>
<reference evidence="4" key="1">
    <citation type="submission" date="2017-08" db="EMBL/GenBank/DDBJ databases">
        <authorList>
            <person name="Fierst J.L."/>
        </authorList>
    </citation>
    <scope>NUCLEOTIDE SEQUENCE [LARGE SCALE GENOMIC DNA]</scope>
    <source>
        <strain evidence="4">PX439</strain>
    </source>
</reference>
<keyword evidence="4" id="KW-1185">Reference proteome</keyword>
<dbReference type="Proteomes" id="UP000216624">
    <property type="component" value="Unassembled WGS sequence"/>
</dbReference>
<reference evidence="2 5" key="3">
    <citation type="submission" date="2019-12" db="EMBL/GenBank/DDBJ databases">
        <title>Chromosome-level assembly of the Caenorhabditis remanei genome.</title>
        <authorList>
            <person name="Teterina A.A."/>
            <person name="Willis J.H."/>
            <person name="Phillips P.C."/>
        </authorList>
    </citation>
    <scope>NUCLEOTIDE SEQUENCE [LARGE SCALE GENOMIC DNA]</scope>
    <source>
        <strain evidence="2 5">PX506</strain>
        <tissue evidence="2">Whole organism</tissue>
    </source>
</reference>
<name>A0A260ZJ03_CAERE</name>
<evidence type="ECO:0000313" key="4">
    <source>
        <dbReference type="Proteomes" id="UP000216624"/>
    </source>
</evidence>
<feature type="non-terminal residue" evidence="3">
    <location>
        <position position="1"/>
    </location>
</feature>
<protein>
    <submittedName>
        <fullName evidence="3">Uncharacterized protein</fullName>
    </submittedName>
</protein>
<reference evidence="3" key="2">
    <citation type="submission" date="2017-08" db="EMBL/GenBank/DDBJ databases">
        <authorList>
            <person name="de Groot N.N."/>
        </authorList>
    </citation>
    <scope>NUCLEOTIDE SEQUENCE [LARGE SCALE GENOMIC DNA]</scope>
    <source>
        <strain evidence="3">PX439</strain>
    </source>
</reference>
<feature type="region of interest" description="Disordered" evidence="1">
    <location>
        <begin position="62"/>
        <end position="81"/>
    </location>
</feature>
<evidence type="ECO:0000256" key="1">
    <source>
        <dbReference type="SAM" id="MobiDB-lite"/>
    </source>
</evidence>
<proteinExistence type="predicted"/>
<evidence type="ECO:0000313" key="3">
    <source>
        <dbReference type="EMBL" id="OZF85325.1"/>
    </source>
</evidence>
<dbReference type="Proteomes" id="UP000483820">
    <property type="component" value="Chromosome X"/>
</dbReference>
<comment type="caution">
    <text evidence="3">The sequence shown here is derived from an EMBL/GenBank/DDBJ whole genome shotgun (WGS) entry which is preliminary data.</text>
</comment>
<accession>A0A260ZJ03</accession>
<evidence type="ECO:0000313" key="2">
    <source>
        <dbReference type="EMBL" id="KAF1749425.1"/>
    </source>
</evidence>
<dbReference type="EMBL" id="NMWX01000121">
    <property type="protein sequence ID" value="OZF85325.1"/>
    <property type="molecule type" value="Genomic_DNA"/>
</dbReference>
<organism evidence="3 4">
    <name type="scientific">Caenorhabditis remanei</name>
    <name type="common">Caenorhabditis vulgaris</name>
    <dbReference type="NCBI Taxonomy" id="31234"/>
    <lineage>
        <taxon>Eukaryota</taxon>
        <taxon>Metazoa</taxon>
        <taxon>Ecdysozoa</taxon>
        <taxon>Nematoda</taxon>
        <taxon>Chromadorea</taxon>
        <taxon>Rhabditida</taxon>
        <taxon>Rhabditina</taxon>
        <taxon>Rhabditomorpha</taxon>
        <taxon>Rhabditoidea</taxon>
        <taxon>Rhabditidae</taxon>
        <taxon>Peloderinae</taxon>
        <taxon>Caenorhabditis</taxon>
    </lineage>
</organism>
<gene>
    <name evidence="3" type="ORF">FL82_24250</name>
    <name evidence="2" type="ORF">GCK72_025893</name>
</gene>